<proteinExistence type="predicted"/>
<dbReference type="PROSITE" id="PS51186">
    <property type="entry name" value="GNAT"/>
    <property type="match status" value="1"/>
</dbReference>
<dbReference type="AlphaFoldDB" id="A0A212JSB2"/>
<dbReference type="CDD" id="cd04301">
    <property type="entry name" value="NAT_SF"/>
    <property type="match status" value="1"/>
</dbReference>
<dbReference type="RefSeq" id="WP_296949822.1">
    <property type="nucleotide sequence ID" value="NZ_LT599021.1"/>
</dbReference>
<dbReference type="InterPro" id="IPR000182">
    <property type="entry name" value="GNAT_dom"/>
</dbReference>
<accession>A0A212JSB2</accession>
<dbReference type="EMBL" id="FLUL01000001">
    <property type="protein sequence ID" value="SBW02340.1"/>
    <property type="molecule type" value="Genomic_DNA"/>
</dbReference>
<dbReference type="GO" id="GO:0030649">
    <property type="term" value="P:aminoglycoside antibiotic catabolic process"/>
    <property type="evidence" value="ECO:0007669"/>
    <property type="project" value="TreeGrafter"/>
</dbReference>
<dbReference type="PANTHER" id="PTHR37817">
    <property type="entry name" value="N-ACETYLTRANSFERASE EIS"/>
    <property type="match status" value="1"/>
</dbReference>
<protein>
    <recommendedName>
        <fullName evidence="1">N-acetyltransferase domain-containing protein</fullName>
    </recommendedName>
</protein>
<dbReference type="Gene3D" id="3.40.630.30">
    <property type="match status" value="1"/>
</dbReference>
<sequence length="291" mass="34672">MIQFANEQTAELVRSMWKICFEDTDEFLDILFTYKYKHENTLIYFEEGEAVASLQMLPYTINFYRQEIPFAYMAGLCTLPEHRKKGYMAQLLHEAHKVLAERNISLAILIPAEEWLYDFYKKYEYEQVFDKGEDIIPIKEILDIYSDNIDMAYQTFDQLFRFRDFCVQKNRNDFEAIAKEYKLDGYPEKKNLPGMARVIDAWTLLDLYAKDNLSKKFRIKVTDCSQEDTPQIYSIDCGNVELILESEDSVDIETDVRLLCRLLFGYKVHELDEKQQRFFEDHQPIMNLMLE</sequence>
<evidence type="ECO:0000259" key="1">
    <source>
        <dbReference type="PROSITE" id="PS51186"/>
    </source>
</evidence>
<dbReference type="PANTHER" id="PTHR37817:SF1">
    <property type="entry name" value="N-ACETYLTRANSFERASE EIS"/>
    <property type="match status" value="1"/>
</dbReference>
<feature type="domain" description="N-acetyltransferase" evidence="1">
    <location>
        <begin position="1"/>
        <end position="145"/>
    </location>
</feature>
<name>A0A212JSB2_9BACT</name>
<dbReference type="SUPFAM" id="SSF55729">
    <property type="entry name" value="Acyl-CoA N-acyltransferases (Nat)"/>
    <property type="match status" value="1"/>
</dbReference>
<evidence type="ECO:0000313" key="2">
    <source>
        <dbReference type="EMBL" id="SBW02340.1"/>
    </source>
</evidence>
<organism evidence="2">
    <name type="scientific">uncultured Dysgonomonas sp</name>
    <dbReference type="NCBI Taxonomy" id="206096"/>
    <lineage>
        <taxon>Bacteria</taxon>
        <taxon>Pseudomonadati</taxon>
        <taxon>Bacteroidota</taxon>
        <taxon>Bacteroidia</taxon>
        <taxon>Bacteroidales</taxon>
        <taxon>Dysgonomonadaceae</taxon>
        <taxon>Dysgonomonas</taxon>
        <taxon>environmental samples</taxon>
    </lineage>
</organism>
<reference evidence="2" key="1">
    <citation type="submission" date="2016-04" db="EMBL/GenBank/DDBJ databases">
        <authorList>
            <person name="Evans L.H."/>
            <person name="Alamgir A."/>
            <person name="Owens N."/>
            <person name="Weber N.D."/>
            <person name="Virtaneva K."/>
            <person name="Barbian K."/>
            <person name="Babar A."/>
            <person name="Rosenke K."/>
        </authorList>
    </citation>
    <scope>NUCLEOTIDE SEQUENCE</scope>
    <source>
        <strain evidence="2">86-2</strain>
    </source>
</reference>
<dbReference type="Pfam" id="PF13527">
    <property type="entry name" value="Acetyltransf_9"/>
    <property type="match status" value="1"/>
</dbReference>
<dbReference type="GO" id="GO:0034069">
    <property type="term" value="F:aminoglycoside N-acetyltransferase activity"/>
    <property type="evidence" value="ECO:0007669"/>
    <property type="project" value="TreeGrafter"/>
</dbReference>
<dbReference type="InterPro" id="IPR051554">
    <property type="entry name" value="Acetyltransferase_Eis"/>
</dbReference>
<gene>
    <name evidence="2" type="ORF">KL86DYS2_12232</name>
</gene>
<dbReference type="InterPro" id="IPR016181">
    <property type="entry name" value="Acyl_CoA_acyltransferase"/>
</dbReference>